<keyword evidence="1" id="KW-0677">Repeat</keyword>
<evidence type="ECO:0000256" key="2">
    <source>
        <dbReference type="ARBA" id="ARBA00023043"/>
    </source>
</evidence>
<name>A0A3B0X529_9ZZZZ</name>
<accession>A0A3B0X529</accession>
<dbReference type="InterPro" id="IPR002110">
    <property type="entry name" value="Ankyrin_rpt"/>
</dbReference>
<dbReference type="InterPro" id="IPR036770">
    <property type="entry name" value="Ankyrin_rpt-contain_sf"/>
</dbReference>
<dbReference type="SUPFAM" id="SSF48403">
    <property type="entry name" value="Ankyrin repeat"/>
    <property type="match status" value="3"/>
</dbReference>
<organism evidence="3">
    <name type="scientific">hydrothermal vent metagenome</name>
    <dbReference type="NCBI Taxonomy" id="652676"/>
    <lineage>
        <taxon>unclassified sequences</taxon>
        <taxon>metagenomes</taxon>
        <taxon>ecological metagenomes</taxon>
    </lineage>
</organism>
<dbReference type="Pfam" id="PF12796">
    <property type="entry name" value="Ank_2"/>
    <property type="match status" value="2"/>
</dbReference>
<protein>
    <recommendedName>
        <fullName evidence="4">Ankyrin repeat protein</fullName>
    </recommendedName>
</protein>
<keyword evidence="2" id="KW-0040">ANK repeat</keyword>
<dbReference type="EMBL" id="UOFG01000091">
    <property type="protein sequence ID" value="VAW59700.1"/>
    <property type="molecule type" value="Genomic_DNA"/>
</dbReference>
<dbReference type="PROSITE" id="PS50088">
    <property type="entry name" value="ANK_REPEAT"/>
    <property type="match status" value="1"/>
</dbReference>
<evidence type="ECO:0000256" key="1">
    <source>
        <dbReference type="ARBA" id="ARBA00022737"/>
    </source>
</evidence>
<proteinExistence type="predicted"/>
<evidence type="ECO:0000313" key="3">
    <source>
        <dbReference type="EMBL" id="VAW59700.1"/>
    </source>
</evidence>
<dbReference type="PANTHER" id="PTHR24198">
    <property type="entry name" value="ANKYRIN REPEAT AND PROTEIN KINASE DOMAIN-CONTAINING PROTEIN"/>
    <property type="match status" value="1"/>
</dbReference>
<reference evidence="3" key="1">
    <citation type="submission" date="2018-06" db="EMBL/GenBank/DDBJ databases">
        <authorList>
            <person name="Zhirakovskaya E."/>
        </authorList>
    </citation>
    <scope>NUCLEOTIDE SEQUENCE</scope>
</reference>
<dbReference type="Gene3D" id="1.25.40.20">
    <property type="entry name" value="Ankyrin repeat-containing domain"/>
    <property type="match status" value="2"/>
</dbReference>
<dbReference type="AlphaFoldDB" id="A0A3B0X529"/>
<dbReference type="SMART" id="SM00248">
    <property type="entry name" value="ANK"/>
    <property type="match status" value="9"/>
</dbReference>
<gene>
    <name evidence="3" type="ORF">MNBD_GAMMA11-2607</name>
</gene>
<sequence length="745" mass="82262">MDKKQNMMLNAMCLYAVPELLQMTAVFSGLSQVLEKSMAGFVEALGAEKPAIEPSADLGAFFNDELDGLVNELIEQFHNQSDTLLDEYAAQFSEIESSGGFEKAQKNADYFISLLPNLKPLDQLLPAKNILAYISFMKNKDANGKQLLEYMDCFSPVFIQMETSRKEEIEQEEKTLEAWFSAALDGDIEVLEKSYKAGVDVDEKRSGKTALAQAVIDNNLQVVSYLLSIGATPVSFLSSDSPIMIAIENNRAQIVKVILNSGHEKLKEADLGSFFSGYKGQIIADEYFETARHILEVISAQVDMPLLASKAIKNNAHKILALCFDYGLEPSDEYYSDALTFIAVDECSLSALKVLLEQGADINLINSNDQSLIERAIDKNSKEIVDFLIKSGIKLCFSNHYTSHMFLLRLSTMIGLPADKCLLLNLFDPAAYDGYGRSFLHLLVSRHDENEQGTSLKEISDIVDILINKLKIDINQITENGDDTGLTLANHISVFEMLLSYKPDLSLQLGLQLGNNKNVISRVADMFDGEALSKAIKLDIDEDLNLNLNIGDMPLLHYCFKFFPQNISLLIEKGANVNSTDGNDLTILQKYIMDKELIEVHLLELSRRGADFSLKVKSGLPVFHALSAIYDGDTIKQVAKNTGVDVHVSDTGNNNAMMQACLAGNTSALMALSELGLDVNQVNVVGGNPLVHAVYEDDVDMFNLLVNQCGARTDVELAGKNLIFIANMIPSYDVLSILNELDKNK</sequence>
<dbReference type="PANTHER" id="PTHR24198:SF165">
    <property type="entry name" value="ANKYRIN REPEAT-CONTAINING PROTEIN-RELATED"/>
    <property type="match status" value="1"/>
</dbReference>
<dbReference type="PROSITE" id="PS50297">
    <property type="entry name" value="ANK_REP_REGION"/>
    <property type="match status" value="1"/>
</dbReference>
<evidence type="ECO:0008006" key="4">
    <source>
        <dbReference type="Google" id="ProtNLM"/>
    </source>
</evidence>